<feature type="domain" description="Alkyl sulfatase dimerisation" evidence="1">
    <location>
        <begin position="85"/>
        <end position="218"/>
    </location>
</feature>
<gene>
    <name evidence="2" type="ORF">METZ01_LOCUS370971</name>
</gene>
<dbReference type="SUPFAM" id="SSF56281">
    <property type="entry name" value="Metallo-hydrolase/oxidoreductase"/>
    <property type="match status" value="1"/>
</dbReference>
<proteinExistence type="predicted"/>
<dbReference type="InterPro" id="IPR036866">
    <property type="entry name" value="RibonucZ/Hydroxyglut_hydro"/>
</dbReference>
<feature type="non-terminal residue" evidence="2">
    <location>
        <position position="1"/>
    </location>
</feature>
<reference evidence="2" key="1">
    <citation type="submission" date="2018-05" db="EMBL/GenBank/DDBJ databases">
        <authorList>
            <person name="Lanie J.A."/>
            <person name="Ng W.-L."/>
            <person name="Kazmierczak K.M."/>
            <person name="Andrzejewski T.M."/>
            <person name="Davidsen T.M."/>
            <person name="Wayne K.J."/>
            <person name="Tettelin H."/>
            <person name="Glass J.I."/>
            <person name="Rusch D."/>
            <person name="Podicherti R."/>
            <person name="Tsui H.-C.T."/>
            <person name="Winkler M.E."/>
        </authorList>
    </citation>
    <scope>NUCLEOTIDE SEQUENCE</scope>
</reference>
<dbReference type="InterPro" id="IPR038536">
    <property type="entry name" value="Alkyl/aryl-sulf_dimr_sf"/>
</dbReference>
<dbReference type="EMBL" id="UINC01134524">
    <property type="protein sequence ID" value="SVD18117.1"/>
    <property type="molecule type" value="Genomic_DNA"/>
</dbReference>
<dbReference type="PANTHER" id="PTHR43223">
    <property type="entry name" value="ALKYL/ARYL-SULFATASE"/>
    <property type="match status" value="1"/>
</dbReference>
<dbReference type="PANTHER" id="PTHR43223:SF2">
    <property type="entry name" value="METALLO-BETA-LACTAMASE DOMAIN-CONTAINING PROTEIN"/>
    <property type="match status" value="1"/>
</dbReference>
<dbReference type="Gene3D" id="1.25.40.880">
    <property type="entry name" value="Alkyl sulfatase, dimerisation domain"/>
    <property type="match status" value="1"/>
</dbReference>
<dbReference type="InterPro" id="IPR052195">
    <property type="entry name" value="Bact_Alkyl/Aryl-Sulfatase"/>
</dbReference>
<name>A0A382T9G1_9ZZZZ</name>
<evidence type="ECO:0000259" key="1">
    <source>
        <dbReference type="Pfam" id="PF14863"/>
    </source>
</evidence>
<evidence type="ECO:0000313" key="2">
    <source>
        <dbReference type="EMBL" id="SVD18117.1"/>
    </source>
</evidence>
<protein>
    <recommendedName>
        <fullName evidence="1">Alkyl sulfatase dimerisation domain-containing protein</fullName>
    </recommendedName>
</protein>
<accession>A0A382T9G1</accession>
<dbReference type="GO" id="GO:0046983">
    <property type="term" value="F:protein dimerization activity"/>
    <property type="evidence" value="ECO:0007669"/>
    <property type="project" value="InterPro"/>
</dbReference>
<dbReference type="InterPro" id="IPR029228">
    <property type="entry name" value="Alkyl_sulf_dimr"/>
</dbReference>
<organism evidence="2">
    <name type="scientific">marine metagenome</name>
    <dbReference type="NCBI Taxonomy" id="408172"/>
    <lineage>
        <taxon>unclassified sequences</taxon>
        <taxon>metagenomes</taxon>
        <taxon>ecological metagenomes</taxon>
    </lineage>
</organism>
<dbReference type="AlphaFoldDB" id="A0A382T9G1"/>
<dbReference type="Pfam" id="PF14863">
    <property type="entry name" value="Alkyl_sulf_dimr"/>
    <property type="match status" value="1"/>
</dbReference>
<sequence>LFCGDQFYESFSNLSSPMLEPRPVEGWITSLEEMSALKPRYLIPSHTVAITGKENVQQVLNHRTEAIKYVYDETVNAMNNGLSIEQAVASISLPEDLVNSPQLRELYGTVAWSVRGIYQGETGWYTGNGSDLNPLPDHFQAREIVKLVGGANTILARAVELQEAGEHQLVCELTDVVISANPEDRLARIIKSFSLDYLGVTGGNINSMGFYRSAAARERMMANYRLGS</sequence>
<dbReference type="Gene3D" id="3.60.15.30">
    <property type="entry name" value="Metallo-beta-lactamase domain"/>
    <property type="match status" value="1"/>
</dbReference>